<sequence length="284" mass="31919">MAVDCATFAVPQMADYFRGFGKWLAEEVGENKAAITVNRYLPFFLDIEQRWKTIPDYTALLGHFGAQRLRRVLLPVRWMQASDLVVTDAVAREEDSNRRRISATLDKVGHGSQAWAILNGYHKVLMSELEDEKTTLRSIRLALTPAAALLLKGKEMERTPPDQLVLDAYLENTPGQRAAVSGFVRYLRNVHGSDIALPKVNEIKVKSNRKKALEAEMLLLMREPGEGEAFIRRWVSVALAYFHGLPKKVGLRVIGGDIIASPDDGLIVRLDGRQYWIPRVAPDV</sequence>
<dbReference type="EMBL" id="AP019782">
    <property type="protein sequence ID" value="BBL71549.1"/>
    <property type="molecule type" value="Genomic_DNA"/>
</dbReference>
<keyword evidence="2" id="KW-1185">Reference proteome</keyword>
<evidence type="ECO:0000313" key="2">
    <source>
        <dbReference type="Proteomes" id="UP000824988"/>
    </source>
</evidence>
<name>A0A8D5AK90_9GAMM</name>
<dbReference type="Proteomes" id="UP000824988">
    <property type="component" value="Chromosome"/>
</dbReference>
<protein>
    <submittedName>
        <fullName evidence="1">Uncharacterized protein</fullName>
    </submittedName>
</protein>
<reference evidence="1" key="1">
    <citation type="submission" date="2019-06" db="EMBL/GenBank/DDBJ databases">
        <title>Complete genome sequence of Methylogaea oryzae strain JCM16910.</title>
        <authorList>
            <person name="Asakawa S."/>
        </authorList>
    </citation>
    <scope>NUCLEOTIDE SEQUENCE</scope>
    <source>
        <strain evidence="1">E10</strain>
    </source>
</reference>
<dbReference type="AlphaFoldDB" id="A0A8D5AK90"/>
<gene>
    <name evidence="1" type="ORF">MoryE10_21550</name>
</gene>
<proteinExistence type="predicted"/>
<accession>A0A8D5AK90</accession>
<organism evidence="1 2">
    <name type="scientific">Methylogaea oryzae</name>
    <dbReference type="NCBI Taxonomy" id="1295382"/>
    <lineage>
        <taxon>Bacteria</taxon>
        <taxon>Pseudomonadati</taxon>
        <taxon>Pseudomonadota</taxon>
        <taxon>Gammaproteobacteria</taxon>
        <taxon>Methylococcales</taxon>
        <taxon>Methylococcaceae</taxon>
        <taxon>Methylogaea</taxon>
    </lineage>
</organism>
<dbReference type="KEGG" id="moz:MoryE10_21550"/>
<evidence type="ECO:0000313" key="1">
    <source>
        <dbReference type="EMBL" id="BBL71549.1"/>
    </source>
</evidence>